<dbReference type="GO" id="GO:0006310">
    <property type="term" value="P:DNA recombination"/>
    <property type="evidence" value="ECO:0007669"/>
    <property type="project" value="InterPro"/>
</dbReference>
<dbReference type="InterPro" id="IPR036599">
    <property type="entry name" value="DNA_ligase_N_sf"/>
</dbReference>
<dbReference type="GO" id="GO:0006303">
    <property type="term" value="P:double-strand break repair via nonhomologous end joining"/>
    <property type="evidence" value="ECO:0007669"/>
    <property type="project" value="TreeGrafter"/>
</dbReference>
<feature type="domain" description="ATP-dependent DNA ligase family profile" evidence="7">
    <location>
        <begin position="390"/>
        <end position="498"/>
    </location>
</feature>
<dbReference type="GO" id="GO:0003677">
    <property type="term" value="F:DNA binding"/>
    <property type="evidence" value="ECO:0007669"/>
    <property type="project" value="InterPro"/>
</dbReference>
<protein>
    <recommendedName>
        <fullName evidence="7">ATP-dependent DNA ligase family profile domain-containing protein</fullName>
    </recommendedName>
</protein>
<comment type="similarity">
    <text evidence="1">Belongs to the ATP-dependent DNA ligase family.</text>
</comment>
<dbReference type="PROSITE" id="PS50160">
    <property type="entry name" value="DNA_LIGASE_A3"/>
    <property type="match status" value="1"/>
</dbReference>
<evidence type="ECO:0000256" key="4">
    <source>
        <dbReference type="ARBA" id="ARBA00022840"/>
    </source>
</evidence>
<dbReference type="Gene3D" id="3.30.1490.70">
    <property type="match status" value="1"/>
</dbReference>
<dbReference type="InterPro" id="IPR012308">
    <property type="entry name" value="DNA_ligase_ATP-dep_N"/>
</dbReference>
<dbReference type="EMBL" id="JADGJW010000556">
    <property type="protein sequence ID" value="KAJ3215267.1"/>
    <property type="molecule type" value="Genomic_DNA"/>
</dbReference>
<keyword evidence="9" id="KW-1185">Reference proteome</keyword>
<evidence type="ECO:0000256" key="5">
    <source>
        <dbReference type="ARBA" id="ARBA00023242"/>
    </source>
</evidence>
<evidence type="ECO:0000256" key="1">
    <source>
        <dbReference type="ARBA" id="ARBA00007572"/>
    </source>
</evidence>
<dbReference type="Gene3D" id="2.40.50.140">
    <property type="entry name" value="Nucleic acid-binding proteins"/>
    <property type="match status" value="1"/>
</dbReference>
<dbReference type="Gene3D" id="3.30.470.30">
    <property type="entry name" value="DNA ligase/mRNA capping enzyme"/>
    <property type="match status" value="1"/>
</dbReference>
<comment type="caution">
    <text evidence="8">The sequence shown here is derived from an EMBL/GenBank/DDBJ whole genome shotgun (WGS) entry which is preliminary data.</text>
</comment>
<organism evidence="8 9">
    <name type="scientific">Clydaea vesicula</name>
    <dbReference type="NCBI Taxonomy" id="447962"/>
    <lineage>
        <taxon>Eukaryota</taxon>
        <taxon>Fungi</taxon>
        <taxon>Fungi incertae sedis</taxon>
        <taxon>Chytridiomycota</taxon>
        <taxon>Chytridiomycota incertae sedis</taxon>
        <taxon>Chytridiomycetes</taxon>
        <taxon>Lobulomycetales</taxon>
        <taxon>Lobulomycetaceae</taxon>
        <taxon>Clydaea</taxon>
    </lineage>
</organism>
<feature type="compositionally biased region" description="Polar residues" evidence="6">
    <location>
        <begin position="736"/>
        <end position="745"/>
    </location>
</feature>
<dbReference type="PANTHER" id="PTHR45997:SF2">
    <property type="entry name" value="ATP DEPENDENT DNA LIGASE DOMAIN PROTEIN (AFU_ORTHOLOGUE AFUA_5G02430)"/>
    <property type="match status" value="1"/>
</dbReference>
<dbReference type="InterPro" id="IPR012310">
    <property type="entry name" value="DNA_ligase_ATP-dep_cent"/>
</dbReference>
<dbReference type="GO" id="GO:0006297">
    <property type="term" value="P:nucleotide-excision repair, DNA gap filling"/>
    <property type="evidence" value="ECO:0007669"/>
    <property type="project" value="TreeGrafter"/>
</dbReference>
<dbReference type="GO" id="GO:0032807">
    <property type="term" value="C:DNA ligase IV complex"/>
    <property type="evidence" value="ECO:0007669"/>
    <property type="project" value="TreeGrafter"/>
</dbReference>
<dbReference type="Pfam" id="PF04675">
    <property type="entry name" value="DNA_ligase_A_N"/>
    <property type="match status" value="1"/>
</dbReference>
<evidence type="ECO:0000259" key="7">
    <source>
        <dbReference type="PROSITE" id="PS50160"/>
    </source>
</evidence>
<keyword evidence="2" id="KW-0436">Ligase</keyword>
<evidence type="ECO:0000256" key="2">
    <source>
        <dbReference type="ARBA" id="ARBA00022598"/>
    </source>
</evidence>
<feature type="region of interest" description="Disordered" evidence="6">
    <location>
        <begin position="724"/>
        <end position="753"/>
    </location>
</feature>
<dbReference type="Proteomes" id="UP001211065">
    <property type="component" value="Unassembled WGS sequence"/>
</dbReference>
<dbReference type="InterPro" id="IPR012340">
    <property type="entry name" value="NA-bd_OB-fold"/>
</dbReference>
<dbReference type="GO" id="GO:0003910">
    <property type="term" value="F:DNA ligase (ATP) activity"/>
    <property type="evidence" value="ECO:0007669"/>
    <property type="project" value="InterPro"/>
</dbReference>
<reference evidence="8" key="1">
    <citation type="submission" date="2020-05" db="EMBL/GenBank/DDBJ databases">
        <title>Phylogenomic resolution of chytrid fungi.</title>
        <authorList>
            <person name="Stajich J.E."/>
            <person name="Amses K."/>
            <person name="Simmons R."/>
            <person name="Seto K."/>
            <person name="Myers J."/>
            <person name="Bonds A."/>
            <person name="Quandt C.A."/>
            <person name="Barry K."/>
            <person name="Liu P."/>
            <person name="Grigoriev I."/>
            <person name="Longcore J.E."/>
            <person name="James T.Y."/>
        </authorList>
    </citation>
    <scope>NUCLEOTIDE SEQUENCE</scope>
    <source>
        <strain evidence="8">JEL0476</strain>
    </source>
</reference>
<keyword evidence="4" id="KW-0067">ATP-binding</keyword>
<evidence type="ECO:0000313" key="9">
    <source>
        <dbReference type="Proteomes" id="UP001211065"/>
    </source>
</evidence>
<dbReference type="InterPro" id="IPR029710">
    <property type="entry name" value="LIG4"/>
</dbReference>
<evidence type="ECO:0000313" key="8">
    <source>
        <dbReference type="EMBL" id="KAJ3215267.1"/>
    </source>
</evidence>
<feature type="compositionally biased region" description="Low complexity" evidence="6">
    <location>
        <begin position="724"/>
        <end position="735"/>
    </location>
</feature>
<dbReference type="Gene3D" id="1.10.3260.10">
    <property type="entry name" value="DNA ligase, ATP-dependent, N-terminal domain"/>
    <property type="match status" value="1"/>
</dbReference>
<dbReference type="PANTHER" id="PTHR45997">
    <property type="entry name" value="DNA LIGASE 4"/>
    <property type="match status" value="1"/>
</dbReference>
<sequence length="861" mass="100443">MSFSEHNLKFYELCFVLERLESAFINLTKSKPNDRKKYKQIIKDIINSLQKSYSGKTLQLLRLLIPNEDIDRKYNIKEKSLANHLIKILGLNGIPRGERLKDWSLIDDLSIVLYDTVYSAEPCISKEFTLHQINSLLDELASLSTFSDQKIQNSKSNRTVKDILHDLFYQQRATESKWLVRIILKNLEPLSFSKEFLLFNYNRYFPSIFKNIADLEASCDIFDKVLLGQVQNLENLMTPKFGICYETQKTGKATSVDFVCKKVKEWQDVAIYSEIKYDGERMQIHFNADAQSEANQIKIFSKSRRNSTKERYLSHDIIRAMLGYPPKKFSIPSTNDPFNETTNVVSCILEAELLSYDEKKDKIEPFGYLQHYKETTLSTKILTGERHLFLVIFDILHFNGKSLINFQLKERKKLLHTIIRPIKNYAKISEARIIYSDSNLKINLENNFKEVLTRAEEGLIIKGYSSVYKPGDFGHCLKLKRDQIPEFGDTEDFVILGASFESSLNFVKSNEKFKVNRFWVGFLANELNQECAIPKFKILFKVDAGLGIKERKELNMYLFGEKSRTVKFNDSKNLQRLSYQFKQVCPGRIDYFFIEPLLFELKGSSFALNESLKYFVLRHPVILRWHKNVFDRTWRNGCTFKQLQNWAKLKTSAISDEVNFNFFEEGEDYETNKNITSFKILEKENKQKKRKYIESHKYFLKQITESDKEYVSTNEEKRLGCFNSSTTSSNLNENTPFASTQSMSNEDSKSSENTLIEREVLQTIEYTVFNKKFKESINNKIWNDEKFNKIALENSVNVISYLESFFIGCGWDNSVTNLNTIKTGIILFGMNDLSETGNYDSLIFKVDDMLYSLEELLANKK</sequence>
<name>A0AAD5XZ31_9FUNG</name>
<dbReference type="SUPFAM" id="SSF56091">
    <property type="entry name" value="DNA ligase/mRNA capping enzyme, catalytic domain"/>
    <property type="match status" value="1"/>
</dbReference>
<dbReference type="PROSITE" id="PS00697">
    <property type="entry name" value="DNA_LIGASE_A1"/>
    <property type="match status" value="1"/>
</dbReference>
<dbReference type="GO" id="GO:0005524">
    <property type="term" value="F:ATP binding"/>
    <property type="evidence" value="ECO:0007669"/>
    <property type="project" value="UniProtKB-KW"/>
</dbReference>
<accession>A0AAD5XZ31</accession>
<dbReference type="InterPro" id="IPR016059">
    <property type="entry name" value="DNA_ligase_ATP-dep_CS"/>
</dbReference>
<keyword evidence="5" id="KW-0539">Nucleus</keyword>
<dbReference type="Pfam" id="PF01068">
    <property type="entry name" value="DNA_ligase_A_M"/>
    <property type="match status" value="1"/>
</dbReference>
<evidence type="ECO:0000256" key="6">
    <source>
        <dbReference type="SAM" id="MobiDB-lite"/>
    </source>
</evidence>
<keyword evidence="3" id="KW-0547">Nucleotide-binding</keyword>
<evidence type="ECO:0000256" key="3">
    <source>
        <dbReference type="ARBA" id="ARBA00022741"/>
    </source>
</evidence>
<gene>
    <name evidence="8" type="ORF">HK099_006447</name>
</gene>
<proteinExistence type="inferred from homology"/>
<dbReference type="AlphaFoldDB" id="A0AAD5XZ31"/>